<comment type="similarity">
    <text evidence="3 11">Belongs to the cytochrome P450 family.</text>
</comment>
<comment type="subcellular location">
    <subcellularLocation>
        <location evidence="2">Membrane</location>
    </subcellularLocation>
</comment>
<keyword evidence="13" id="KW-1185">Reference proteome</keyword>
<dbReference type="GO" id="GO:0020037">
    <property type="term" value="F:heme binding"/>
    <property type="evidence" value="ECO:0007669"/>
    <property type="project" value="InterPro"/>
</dbReference>
<keyword evidence="8 11" id="KW-0503">Monooxygenase</keyword>
<accession>A0A9Q9EQL5</accession>
<evidence type="ECO:0000256" key="10">
    <source>
        <dbReference type="PIRSR" id="PIRSR602403-1"/>
    </source>
</evidence>
<dbReference type="GO" id="GO:0005506">
    <property type="term" value="F:iron ion binding"/>
    <property type="evidence" value="ECO:0007669"/>
    <property type="project" value="InterPro"/>
</dbReference>
<dbReference type="InterPro" id="IPR001128">
    <property type="entry name" value="Cyt_P450"/>
</dbReference>
<evidence type="ECO:0000256" key="5">
    <source>
        <dbReference type="ARBA" id="ARBA00022723"/>
    </source>
</evidence>
<dbReference type="EMBL" id="CP099427">
    <property type="protein sequence ID" value="USW57678.1"/>
    <property type="molecule type" value="Genomic_DNA"/>
</dbReference>
<proteinExistence type="inferred from homology"/>
<evidence type="ECO:0000256" key="8">
    <source>
        <dbReference type="ARBA" id="ARBA00023033"/>
    </source>
</evidence>
<dbReference type="Gene3D" id="1.10.630.10">
    <property type="entry name" value="Cytochrome P450"/>
    <property type="match status" value="1"/>
</dbReference>
<reference evidence="12" key="1">
    <citation type="submission" date="2022-06" db="EMBL/GenBank/DDBJ databases">
        <title>Complete genome sequences of two strains of the flax pathogen Septoria linicola.</title>
        <authorList>
            <person name="Lapalu N."/>
            <person name="Simon A."/>
            <person name="Demenou B."/>
            <person name="Paumier D."/>
            <person name="Guillot M.-P."/>
            <person name="Gout L."/>
            <person name="Valade R."/>
        </authorList>
    </citation>
    <scope>NUCLEOTIDE SEQUENCE</scope>
    <source>
        <strain evidence="12">SE15195</strain>
    </source>
</reference>
<keyword evidence="6 11" id="KW-0560">Oxidoreductase</keyword>
<dbReference type="GO" id="GO:0016020">
    <property type="term" value="C:membrane"/>
    <property type="evidence" value="ECO:0007669"/>
    <property type="project" value="UniProtKB-SubCell"/>
</dbReference>
<name>A0A9Q9EQL5_9PEZI</name>
<dbReference type="InterPro" id="IPR036396">
    <property type="entry name" value="Cyt_P450_sf"/>
</dbReference>
<feature type="binding site" description="axial binding residue" evidence="10">
    <location>
        <position position="485"/>
    </location>
    <ligand>
        <name>heme</name>
        <dbReference type="ChEBI" id="CHEBI:30413"/>
    </ligand>
    <ligandPart>
        <name>Fe</name>
        <dbReference type="ChEBI" id="CHEBI:18248"/>
    </ligandPart>
</feature>
<comment type="cofactor">
    <cofactor evidence="1 10">
        <name>heme</name>
        <dbReference type="ChEBI" id="CHEBI:30413"/>
    </cofactor>
</comment>
<evidence type="ECO:0000313" key="12">
    <source>
        <dbReference type="EMBL" id="USW57678.1"/>
    </source>
</evidence>
<dbReference type="Pfam" id="PF00067">
    <property type="entry name" value="p450"/>
    <property type="match status" value="1"/>
</dbReference>
<keyword evidence="5 10" id="KW-0479">Metal-binding</keyword>
<dbReference type="FunFam" id="1.10.630.10:FF:000033">
    <property type="entry name" value="14-alpha sterol demethylase"/>
    <property type="match status" value="1"/>
</dbReference>
<dbReference type="PROSITE" id="PS00086">
    <property type="entry name" value="CYTOCHROME_P450"/>
    <property type="match status" value="1"/>
</dbReference>
<organism evidence="12 13">
    <name type="scientific">Septoria linicola</name>
    <dbReference type="NCBI Taxonomy" id="215465"/>
    <lineage>
        <taxon>Eukaryota</taxon>
        <taxon>Fungi</taxon>
        <taxon>Dikarya</taxon>
        <taxon>Ascomycota</taxon>
        <taxon>Pezizomycotina</taxon>
        <taxon>Dothideomycetes</taxon>
        <taxon>Dothideomycetidae</taxon>
        <taxon>Mycosphaerellales</taxon>
        <taxon>Mycosphaerellaceae</taxon>
        <taxon>Septoria</taxon>
    </lineage>
</organism>
<dbReference type="InterPro" id="IPR050529">
    <property type="entry name" value="CYP450_sterol_14alpha_dmase"/>
</dbReference>
<dbReference type="GO" id="GO:0008398">
    <property type="term" value="F:sterol 14-demethylase activity"/>
    <property type="evidence" value="ECO:0007669"/>
    <property type="project" value="UniProtKB-ARBA"/>
</dbReference>
<dbReference type="AlphaFoldDB" id="A0A9Q9EQL5"/>
<dbReference type="PANTHER" id="PTHR24304">
    <property type="entry name" value="CYTOCHROME P450 FAMILY 7"/>
    <property type="match status" value="1"/>
</dbReference>
<protein>
    <submittedName>
        <fullName evidence="12">Cytochrome P450</fullName>
    </submittedName>
</protein>
<keyword evidence="4 10" id="KW-0349">Heme</keyword>
<keyword evidence="7 10" id="KW-0408">Iron</keyword>
<evidence type="ECO:0000256" key="1">
    <source>
        <dbReference type="ARBA" id="ARBA00001971"/>
    </source>
</evidence>
<gene>
    <name evidence="12" type="ORF">Slin15195_G109970</name>
</gene>
<evidence type="ECO:0000256" key="4">
    <source>
        <dbReference type="ARBA" id="ARBA00022617"/>
    </source>
</evidence>
<dbReference type="PRINTS" id="PR00465">
    <property type="entry name" value="EP450IV"/>
</dbReference>
<evidence type="ECO:0000256" key="3">
    <source>
        <dbReference type="ARBA" id="ARBA00010617"/>
    </source>
</evidence>
<dbReference type="Proteomes" id="UP001056384">
    <property type="component" value="Chromosome 10"/>
</dbReference>
<evidence type="ECO:0000256" key="2">
    <source>
        <dbReference type="ARBA" id="ARBA00004370"/>
    </source>
</evidence>
<sequence>MGLVQDVAVAFDAHFGQTASWKLVSSGLAIFFTLSVVLNVLRQLLFRGPQTEPPLVFHYVPFIGSTISYGIDPYKFFFSCREKYGNVFTFILLGKKTTVCLGTKGNDFILNGKLRDVNAEEIYSPLTTPVFGKDVVYDCPNSKFMEQKKFVKFGLTSSSLQSYVTLIGEETRQFFAKANPHKRFASTSGTVDLPPAMAELTIYTASRSLQGKEVRDKFDSTFADLYHYLDMGFTPINFMLPWAPLPQNRRRDYAQKKMAETYMSIIKQRREAGDSKSESREQDMIWNLMNCEYKDGQPIPDREVAHMMIALLMAGQHSSSSTSSWILLRLATRPDIQDELVQEQKDVLGVNEDGTIKDLSYANLQKLTLLSQVVKETLRIHAPIHSILRKVKSPMPIEGTSYVIPTTHSLLAAPGATSRMNEHFPEALTWEPHRWDESPSEKYAHLVPRMVSEGVAEEKEDYGYGLVSKGAASPYLPFGAGRHRCIGEQFAYVQLQTITATVLRDFKLYNVDGSEKVVGTDYSSLFSRPLSPAVIKWERREKK</sequence>
<dbReference type="PANTHER" id="PTHR24304:SF2">
    <property type="entry name" value="24-HYDROXYCHOLESTEROL 7-ALPHA-HYDROXYLASE"/>
    <property type="match status" value="1"/>
</dbReference>
<evidence type="ECO:0000256" key="7">
    <source>
        <dbReference type="ARBA" id="ARBA00023004"/>
    </source>
</evidence>
<evidence type="ECO:0000256" key="6">
    <source>
        <dbReference type="ARBA" id="ARBA00023002"/>
    </source>
</evidence>
<keyword evidence="9" id="KW-0472">Membrane</keyword>
<dbReference type="SUPFAM" id="SSF48264">
    <property type="entry name" value="Cytochrome P450"/>
    <property type="match status" value="1"/>
</dbReference>
<evidence type="ECO:0000313" key="13">
    <source>
        <dbReference type="Proteomes" id="UP001056384"/>
    </source>
</evidence>
<evidence type="ECO:0000256" key="9">
    <source>
        <dbReference type="ARBA" id="ARBA00023136"/>
    </source>
</evidence>
<dbReference type="PRINTS" id="PR00385">
    <property type="entry name" value="P450"/>
</dbReference>
<dbReference type="CDD" id="cd11042">
    <property type="entry name" value="CYP51-like"/>
    <property type="match status" value="1"/>
</dbReference>
<dbReference type="InterPro" id="IPR017972">
    <property type="entry name" value="Cyt_P450_CS"/>
</dbReference>
<dbReference type="InterPro" id="IPR002403">
    <property type="entry name" value="Cyt_P450_E_grp-IV"/>
</dbReference>
<evidence type="ECO:0000256" key="11">
    <source>
        <dbReference type="RuleBase" id="RU000461"/>
    </source>
</evidence>